<proteinExistence type="predicted"/>
<keyword evidence="1" id="KW-0472">Membrane</keyword>
<evidence type="ECO:0000256" key="1">
    <source>
        <dbReference type="SAM" id="Phobius"/>
    </source>
</evidence>
<dbReference type="AlphaFoldDB" id="A0A835PV84"/>
<reference evidence="2 3" key="1">
    <citation type="journal article" date="2020" name="Nat. Food">
        <title>A phased Vanilla planifolia genome enables genetic improvement of flavour and production.</title>
        <authorList>
            <person name="Hasing T."/>
            <person name="Tang H."/>
            <person name="Brym M."/>
            <person name="Khazi F."/>
            <person name="Huang T."/>
            <person name="Chambers A.H."/>
        </authorList>
    </citation>
    <scope>NUCLEOTIDE SEQUENCE [LARGE SCALE GENOMIC DNA]</scope>
    <source>
        <tissue evidence="2">Leaf</tissue>
    </source>
</reference>
<name>A0A835PV84_VANPL</name>
<keyword evidence="1" id="KW-1133">Transmembrane helix</keyword>
<sequence length="101" mass="11487">MAGISRAGSRMPHQELSWILDFFSFFFFLIVLDLLETSRIMSWRYVVFRFVGGCLGGGKNCFRPLSAELLKLILLSTASRNVLVHCGCMRSQKLVELVLKI</sequence>
<dbReference type="Proteomes" id="UP000636800">
    <property type="component" value="Chromosome 12"/>
</dbReference>
<accession>A0A835PV84</accession>
<feature type="transmembrane region" description="Helical" evidence="1">
    <location>
        <begin position="16"/>
        <end position="35"/>
    </location>
</feature>
<comment type="caution">
    <text evidence="2">The sequence shown here is derived from an EMBL/GenBank/DDBJ whole genome shotgun (WGS) entry which is preliminary data.</text>
</comment>
<keyword evidence="3" id="KW-1185">Reference proteome</keyword>
<organism evidence="2 3">
    <name type="scientific">Vanilla planifolia</name>
    <name type="common">Vanilla</name>
    <dbReference type="NCBI Taxonomy" id="51239"/>
    <lineage>
        <taxon>Eukaryota</taxon>
        <taxon>Viridiplantae</taxon>
        <taxon>Streptophyta</taxon>
        <taxon>Embryophyta</taxon>
        <taxon>Tracheophyta</taxon>
        <taxon>Spermatophyta</taxon>
        <taxon>Magnoliopsida</taxon>
        <taxon>Liliopsida</taxon>
        <taxon>Asparagales</taxon>
        <taxon>Orchidaceae</taxon>
        <taxon>Vanilloideae</taxon>
        <taxon>Vanilleae</taxon>
        <taxon>Vanilla</taxon>
    </lineage>
</organism>
<evidence type="ECO:0000313" key="3">
    <source>
        <dbReference type="Proteomes" id="UP000636800"/>
    </source>
</evidence>
<keyword evidence="1" id="KW-0812">Transmembrane</keyword>
<evidence type="ECO:0000313" key="2">
    <source>
        <dbReference type="EMBL" id="KAG0458234.1"/>
    </source>
</evidence>
<dbReference type="EMBL" id="JADCNL010000012">
    <property type="protein sequence ID" value="KAG0458234.1"/>
    <property type="molecule type" value="Genomic_DNA"/>
</dbReference>
<dbReference type="OrthoDB" id="1723750at2759"/>
<gene>
    <name evidence="2" type="ORF">HPP92_023391</name>
</gene>
<protein>
    <submittedName>
        <fullName evidence="2">Uncharacterized protein</fullName>
    </submittedName>
</protein>